<reference evidence="2 3" key="1">
    <citation type="submission" date="2014-07" db="EMBL/GenBank/DDBJ databases">
        <authorList>
            <person name="McCorrison J."/>
            <person name="Sanka R."/>
            <person name="Torralba M."/>
            <person name="Gillis M."/>
            <person name="Haft D.H."/>
            <person name="Methe B."/>
            <person name="Sutton G."/>
            <person name="Nelson K.E."/>
        </authorList>
    </citation>
    <scope>NUCLEOTIDE SEQUENCE [LARGE SCALE GENOMIC DNA]</scope>
    <source>
        <strain evidence="2 3">DNF00666</strain>
    </source>
</reference>
<evidence type="ECO:0000313" key="3">
    <source>
        <dbReference type="Proteomes" id="UP000029578"/>
    </source>
</evidence>
<keyword evidence="1" id="KW-0732">Signal</keyword>
<feature type="chain" id="PRO_5001917283" description="DUF4252 domain-containing protein" evidence="1">
    <location>
        <begin position="24"/>
        <end position="170"/>
    </location>
</feature>
<sequence length="170" mass="18768">MRTTIFSIAFAVAILCSSCTVKSNPTTLITQPVNDEVESIIKEFKSGDNVTYVNLPKALIKLGLKAADDETANALADQIDGLQILTFEKANQKIKDSLYNRISKLESQGYEPMVKANEDGEKVRIFIKGNEKEVQSLVVFAIDKEDCSFINIVGHINPSNIDDIVKSQTK</sequence>
<dbReference type="AlphaFoldDB" id="A0A096D264"/>
<name>A0A096D264_9BACT</name>
<proteinExistence type="predicted"/>
<dbReference type="InterPro" id="IPR025348">
    <property type="entry name" value="DUF4252"/>
</dbReference>
<evidence type="ECO:0000313" key="2">
    <source>
        <dbReference type="EMBL" id="KGF51604.1"/>
    </source>
</evidence>
<accession>A0A096D264</accession>
<dbReference type="Pfam" id="PF14060">
    <property type="entry name" value="DUF4252"/>
    <property type="match status" value="1"/>
</dbReference>
<organism evidence="2 3">
    <name type="scientific">Prevotella melaninogenica DNF00666</name>
    <dbReference type="NCBI Taxonomy" id="1401073"/>
    <lineage>
        <taxon>Bacteria</taxon>
        <taxon>Pseudomonadati</taxon>
        <taxon>Bacteroidota</taxon>
        <taxon>Bacteroidia</taxon>
        <taxon>Bacteroidales</taxon>
        <taxon>Prevotellaceae</taxon>
        <taxon>Prevotella</taxon>
    </lineage>
</organism>
<dbReference type="RefSeq" id="WP_036862974.1">
    <property type="nucleotide sequence ID" value="NZ_JRNS01000211.1"/>
</dbReference>
<dbReference type="Proteomes" id="UP000029578">
    <property type="component" value="Unassembled WGS sequence"/>
</dbReference>
<comment type="caution">
    <text evidence="2">The sequence shown here is derived from an EMBL/GenBank/DDBJ whole genome shotgun (WGS) entry which is preliminary data.</text>
</comment>
<feature type="signal peptide" evidence="1">
    <location>
        <begin position="1"/>
        <end position="23"/>
    </location>
</feature>
<dbReference type="EMBL" id="JRNS01000211">
    <property type="protein sequence ID" value="KGF51604.1"/>
    <property type="molecule type" value="Genomic_DNA"/>
</dbReference>
<gene>
    <name evidence="2" type="ORF">HMPREF0661_03340</name>
</gene>
<evidence type="ECO:0000256" key="1">
    <source>
        <dbReference type="SAM" id="SignalP"/>
    </source>
</evidence>
<protein>
    <recommendedName>
        <fullName evidence="4">DUF4252 domain-containing protein</fullName>
    </recommendedName>
</protein>
<evidence type="ECO:0008006" key="4">
    <source>
        <dbReference type="Google" id="ProtNLM"/>
    </source>
</evidence>